<gene>
    <name evidence="1" type="ORF">M3P05_16345</name>
</gene>
<keyword evidence="2" id="KW-1185">Reference proteome</keyword>
<organism evidence="1 2">
    <name type="scientific">Parendozoicomonas callyspongiae</name>
    <dbReference type="NCBI Taxonomy" id="2942213"/>
    <lineage>
        <taxon>Bacteria</taxon>
        <taxon>Pseudomonadati</taxon>
        <taxon>Pseudomonadota</taxon>
        <taxon>Gammaproteobacteria</taxon>
        <taxon>Oceanospirillales</taxon>
        <taxon>Endozoicomonadaceae</taxon>
        <taxon>Parendozoicomonas</taxon>
    </lineage>
</organism>
<proteinExistence type="predicted"/>
<comment type="caution">
    <text evidence="1">The sequence shown here is derived from an EMBL/GenBank/DDBJ whole genome shotgun (WGS) entry which is preliminary data.</text>
</comment>
<sequence>MKRLGYGRFRKGEPLWVGSDSPGLSTKVTFYGIYYCNLGQVRIWPYPCGRKEHTVNILERIKMEHPAREIDIVWNGALRHTANVVKEAENAKKKF</sequence>
<dbReference type="Proteomes" id="UP001203338">
    <property type="component" value="Unassembled WGS sequence"/>
</dbReference>
<evidence type="ECO:0008006" key="3">
    <source>
        <dbReference type="Google" id="ProtNLM"/>
    </source>
</evidence>
<reference evidence="1 2" key="1">
    <citation type="submission" date="2022-05" db="EMBL/GenBank/DDBJ databases">
        <authorList>
            <person name="Park J.-S."/>
        </authorList>
    </citation>
    <scope>NUCLEOTIDE SEQUENCE [LARGE SCALE GENOMIC DNA]</scope>
    <source>
        <strain evidence="1 2">2012CJ34-2</strain>
    </source>
</reference>
<protein>
    <recommendedName>
        <fullName evidence="3">Tc1-like transposase DDE domain-containing protein</fullName>
    </recommendedName>
</protein>
<evidence type="ECO:0000313" key="1">
    <source>
        <dbReference type="EMBL" id="MCL6271491.1"/>
    </source>
</evidence>
<dbReference type="RefSeq" id="WP_249701107.1">
    <property type="nucleotide sequence ID" value="NZ_JAMFLX010000026.1"/>
</dbReference>
<name>A0ABT0PJP8_9GAMM</name>
<evidence type="ECO:0000313" key="2">
    <source>
        <dbReference type="Proteomes" id="UP001203338"/>
    </source>
</evidence>
<accession>A0ABT0PJP8</accession>
<dbReference type="EMBL" id="JAMFLX010000026">
    <property type="protein sequence ID" value="MCL6271491.1"/>
    <property type="molecule type" value="Genomic_DNA"/>
</dbReference>